<evidence type="ECO:0000313" key="3">
    <source>
        <dbReference type="Proteomes" id="UP000708208"/>
    </source>
</evidence>
<dbReference type="EMBL" id="CAJVCH010545652">
    <property type="protein sequence ID" value="CAG7827985.1"/>
    <property type="molecule type" value="Genomic_DNA"/>
</dbReference>
<keyword evidence="3" id="KW-1185">Reference proteome</keyword>
<reference evidence="2" key="1">
    <citation type="submission" date="2021-06" db="EMBL/GenBank/DDBJ databases">
        <authorList>
            <person name="Hodson N. C."/>
            <person name="Mongue J. A."/>
            <person name="Jaron S. K."/>
        </authorList>
    </citation>
    <scope>NUCLEOTIDE SEQUENCE</scope>
</reference>
<dbReference type="Proteomes" id="UP000708208">
    <property type="component" value="Unassembled WGS sequence"/>
</dbReference>
<sequence>RLHVIHESPFDFFPLNIFEPRRAREEERERESREQEPGSSSKIQLWICEER</sequence>
<accession>A0A8J2PZQ1</accession>
<feature type="non-terminal residue" evidence="2">
    <location>
        <position position="1"/>
    </location>
</feature>
<name>A0A8J2PZQ1_9HEXA</name>
<evidence type="ECO:0000256" key="1">
    <source>
        <dbReference type="SAM" id="MobiDB-lite"/>
    </source>
</evidence>
<feature type="region of interest" description="Disordered" evidence="1">
    <location>
        <begin position="24"/>
        <end position="43"/>
    </location>
</feature>
<gene>
    <name evidence="2" type="ORF">AFUS01_LOCUS37938</name>
</gene>
<feature type="compositionally biased region" description="Basic and acidic residues" evidence="1">
    <location>
        <begin position="24"/>
        <end position="36"/>
    </location>
</feature>
<proteinExistence type="predicted"/>
<dbReference type="AlphaFoldDB" id="A0A8J2PZQ1"/>
<evidence type="ECO:0000313" key="2">
    <source>
        <dbReference type="EMBL" id="CAG7827985.1"/>
    </source>
</evidence>
<comment type="caution">
    <text evidence="2">The sequence shown here is derived from an EMBL/GenBank/DDBJ whole genome shotgun (WGS) entry which is preliminary data.</text>
</comment>
<organism evidence="2 3">
    <name type="scientific">Allacma fusca</name>
    <dbReference type="NCBI Taxonomy" id="39272"/>
    <lineage>
        <taxon>Eukaryota</taxon>
        <taxon>Metazoa</taxon>
        <taxon>Ecdysozoa</taxon>
        <taxon>Arthropoda</taxon>
        <taxon>Hexapoda</taxon>
        <taxon>Collembola</taxon>
        <taxon>Symphypleona</taxon>
        <taxon>Sminthuridae</taxon>
        <taxon>Allacma</taxon>
    </lineage>
</organism>
<protein>
    <submittedName>
        <fullName evidence="2">Uncharacterized protein</fullName>
    </submittedName>
</protein>